<proteinExistence type="predicted"/>
<protein>
    <submittedName>
        <fullName evidence="2">Uncharacterized protein</fullName>
    </submittedName>
</protein>
<sequence length="176" mass="19050">MREQLDFVETTVERRSFSRSKVLITVALSVAAILALIGAGSLAWNFVVYQPTDRGSCLSFNSHDCKSLTRAAIEDMGQVSLPEDARVLRSGSGKTLKSASSYAVVELPGDSELILNSNYRETKSDGTAPAYVRDAGLVSVDTAAAFTESSNVIRKVFVGSGEGGERLAYIEEWRDF</sequence>
<evidence type="ECO:0000256" key="1">
    <source>
        <dbReference type="SAM" id="Phobius"/>
    </source>
</evidence>
<gene>
    <name evidence="2" type="ORF">BJ960_001756</name>
</gene>
<keyword evidence="3" id="KW-1185">Reference proteome</keyword>
<dbReference type="AlphaFoldDB" id="A0A852QX52"/>
<evidence type="ECO:0000313" key="2">
    <source>
        <dbReference type="EMBL" id="NYD26953.1"/>
    </source>
</evidence>
<accession>A0A852QX52</accession>
<evidence type="ECO:0000313" key="3">
    <source>
        <dbReference type="Proteomes" id="UP000586095"/>
    </source>
</evidence>
<organism evidence="2 3">
    <name type="scientific">Leucobacter aridicollis</name>
    <dbReference type="NCBI Taxonomy" id="283878"/>
    <lineage>
        <taxon>Bacteria</taxon>
        <taxon>Bacillati</taxon>
        <taxon>Actinomycetota</taxon>
        <taxon>Actinomycetes</taxon>
        <taxon>Micrococcales</taxon>
        <taxon>Microbacteriaceae</taxon>
        <taxon>Leucobacter</taxon>
    </lineage>
</organism>
<feature type="transmembrane region" description="Helical" evidence="1">
    <location>
        <begin position="22"/>
        <end position="47"/>
    </location>
</feature>
<name>A0A852QX52_9MICO</name>
<reference evidence="2 3" key="1">
    <citation type="submission" date="2020-07" db="EMBL/GenBank/DDBJ databases">
        <title>Sequencing the genomes of 1000 actinobacteria strains.</title>
        <authorList>
            <person name="Klenk H.-P."/>
        </authorList>
    </citation>
    <scope>NUCLEOTIDE SEQUENCE [LARGE SCALE GENOMIC DNA]</scope>
    <source>
        <strain evidence="2 3">DSM 17380</strain>
    </source>
</reference>
<keyword evidence="1" id="KW-0812">Transmembrane</keyword>
<dbReference type="Proteomes" id="UP000586095">
    <property type="component" value="Unassembled WGS sequence"/>
</dbReference>
<keyword evidence="1" id="KW-0472">Membrane</keyword>
<comment type="caution">
    <text evidence="2">The sequence shown here is derived from an EMBL/GenBank/DDBJ whole genome shotgun (WGS) entry which is preliminary data.</text>
</comment>
<dbReference type="EMBL" id="JACCBD010000001">
    <property type="protein sequence ID" value="NYD26953.1"/>
    <property type="molecule type" value="Genomic_DNA"/>
</dbReference>
<keyword evidence="1" id="KW-1133">Transmembrane helix</keyword>
<dbReference type="RefSeq" id="WP_185987010.1">
    <property type="nucleotide sequence ID" value="NZ_BAAALZ010000001.1"/>
</dbReference>